<accession>A0A8B8G9L1</accession>
<evidence type="ECO:0000313" key="3">
    <source>
        <dbReference type="RefSeq" id="XP_025419904.1"/>
    </source>
</evidence>
<feature type="domain" description="HAT C-terminal dimerisation" evidence="1">
    <location>
        <begin position="70"/>
        <end position="123"/>
    </location>
</feature>
<dbReference type="InterPro" id="IPR052958">
    <property type="entry name" value="IFN-induced_PKR_regulator"/>
</dbReference>
<dbReference type="InterPro" id="IPR008906">
    <property type="entry name" value="HATC_C_dom"/>
</dbReference>
<proteinExistence type="predicted"/>
<protein>
    <submittedName>
        <fullName evidence="3">52 kDa repressor of the inhibitor of the protein kinase-like</fullName>
    </submittedName>
</protein>
<sequence>MSTVCNRFCPGLGRSGKRANSKENSARVQAAIRSDLVLIAVKNRWKIKWNKIETNIRHTAVILLPYCEEYFPNIKILLKLFATLSVSIATAEKSFSTLRRLKNYKRSAKTESKQNDLALLNVYKDKYIDIDIVVDQFARKKKRRKQLEDWSI</sequence>
<gene>
    <name evidence="3" type="primary">LOC112690170</name>
</gene>
<dbReference type="GeneID" id="112690170"/>
<dbReference type="Pfam" id="PF05699">
    <property type="entry name" value="Dimer_Tnp_hAT"/>
    <property type="match status" value="1"/>
</dbReference>
<dbReference type="RefSeq" id="XP_025419904.1">
    <property type="nucleotide sequence ID" value="XM_025564119.1"/>
</dbReference>
<reference evidence="3" key="1">
    <citation type="submission" date="2025-08" db="UniProtKB">
        <authorList>
            <consortium name="RefSeq"/>
        </authorList>
    </citation>
    <scope>IDENTIFICATION</scope>
    <source>
        <tissue evidence="3">Whole body</tissue>
    </source>
</reference>
<dbReference type="PANTHER" id="PTHR46289:SF14">
    <property type="entry name" value="DUF4371 DOMAIN-CONTAINING PROTEIN"/>
    <property type="match status" value="1"/>
</dbReference>
<dbReference type="AlphaFoldDB" id="A0A8B8G9L1"/>
<evidence type="ECO:0000259" key="1">
    <source>
        <dbReference type="Pfam" id="PF05699"/>
    </source>
</evidence>
<name>A0A8B8G9L1_9HEMI</name>
<organism evidence="2 3">
    <name type="scientific">Sipha flava</name>
    <name type="common">yellow sugarcane aphid</name>
    <dbReference type="NCBI Taxonomy" id="143950"/>
    <lineage>
        <taxon>Eukaryota</taxon>
        <taxon>Metazoa</taxon>
        <taxon>Ecdysozoa</taxon>
        <taxon>Arthropoda</taxon>
        <taxon>Hexapoda</taxon>
        <taxon>Insecta</taxon>
        <taxon>Pterygota</taxon>
        <taxon>Neoptera</taxon>
        <taxon>Paraneoptera</taxon>
        <taxon>Hemiptera</taxon>
        <taxon>Sternorrhyncha</taxon>
        <taxon>Aphidomorpha</taxon>
        <taxon>Aphidoidea</taxon>
        <taxon>Aphididae</taxon>
        <taxon>Sipha</taxon>
    </lineage>
</organism>
<dbReference type="PANTHER" id="PTHR46289">
    <property type="entry name" value="52 KDA REPRESSOR OF THE INHIBITOR OF THE PROTEIN KINASE-LIKE PROTEIN-RELATED"/>
    <property type="match status" value="1"/>
</dbReference>
<dbReference type="GO" id="GO:0046983">
    <property type="term" value="F:protein dimerization activity"/>
    <property type="evidence" value="ECO:0007669"/>
    <property type="project" value="InterPro"/>
</dbReference>
<dbReference type="Proteomes" id="UP000694846">
    <property type="component" value="Unplaced"/>
</dbReference>
<evidence type="ECO:0000313" key="2">
    <source>
        <dbReference type="Proteomes" id="UP000694846"/>
    </source>
</evidence>
<keyword evidence="2" id="KW-1185">Reference proteome</keyword>